<keyword evidence="3" id="KW-0548">Nucleotidyltransferase</keyword>
<dbReference type="Gene3D" id="3.40.1700.10">
    <property type="entry name" value="DNA integrity scanning protein, DisA, N-terminal domain"/>
    <property type="match status" value="1"/>
</dbReference>
<dbReference type="KEGG" id="dov:DSCO28_29300"/>
<dbReference type="InterPro" id="IPR050338">
    <property type="entry name" value="DisA"/>
</dbReference>
<reference evidence="7 8" key="1">
    <citation type="submission" date="2019-11" db="EMBL/GenBank/DDBJ databases">
        <title>Comparative genomics of hydrocarbon-degrading Desulfosarcina strains.</title>
        <authorList>
            <person name="Watanabe M."/>
            <person name="Kojima H."/>
            <person name="Fukui M."/>
        </authorList>
    </citation>
    <scope>NUCLEOTIDE SEQUENCE [LARGE SCALE GENOMIC DNA]</scope>
    <source>
        <strain evidence="7 8">28bB2T</strain>
    </source>
</reference>
<dbReference type="Gene3D" id="1.10.150.20">
    <property type="entry name" value="5' to 3' exonuclease, C-terminal subdomain"/>
    <property type="match status" value="1"/>
</dbReference>
<dbReference type="Pfam" id="PF02457">
    <property type="entry name" value="DAC"/>
    <property type="match status" value="1"/>
</dbReference>
<evidence type="ECO:0000313" key="8">
    <source>
        <dbReference type="Proteomes" id="UP000425960"/>
    </source>
</evidence>
<dbReference type="InterPro" id="IPR038331">
    <property type="entry name" value="DisA_sf"/>
</dbReference>
<keyword evidence="5" id="KW-0067">ATP-binding</keyword>
<dbReference type="Pfam" id="PF14520">
    <property type="entry name" value="HHH_5"/>
    <property type="match status" value="1"/>
</dbReference>
<protein>
    <submittedName>
        <fullName evidence="7">DNA integrity scanning protein DisA</fullName>
    </submittedName>
</protein>
<dbReference type="EMBL" id="AP021876">
    <property type="protein sequence ID" value="BBO82364.1"/>
    <property type="molecule type" value="Genomic_DNA"/>
</dbReference>
<organism evidence="7 8">
    <name type="scientific">Desulfosarcina ovata subsp. sediminis</name>
    <dbReference type="NCBI Taxonomy" id="885957"/>
    <lineage>
        <taxon>Bacteria</taxon>
        <taxon>Pseudomonadati</taxon>
        <taxon>Thermodesulfobacteriota</taxon>
        <taxon>Desulfobacteria</taxon>
        <taxon>Desulfobacterales</taxon>
        <taxon>Desulfosarcinaceae</taxon>
        <taxon>Desulfosarcina</taxon>
    </lineage>
</organism>
<keyword evidence="4" id="KW-0547">Nucleotide-binding</keyword>
<evidence type="ECO:0000256" key="4">
    <source>
        <dbReference type="ARBA" id="ARBA00022741"/>
    </source>
</evidence>
<dbReference type="PROSITE" id="PS51794">
    <property type="entry name" value="DAC"/>
    <property type="match status" value="1"/>
</dbReference>
<proteinExistence type="predicted"/>
<dbReference type="InterPro" id="IPR036888">
    <property type="entry name" value="DNA_integrity_DisA_N_sf"/>
</dbReference>
<dbReference type="GO" id="GO:0004016">
    <property type="term" value="F:adenylate cyclase activity"/>
    <property type="evidence" value="ECO:0007669"/>
    <property type="project" value="TreeGrafter"/>
</dbReference>
<dbReference type="Pfam" id="PF10635">
    <property type="entry name" value="DisA-linker"/>
    <property type="match status" value="1"/>
</dbReference>
<evidence type="ECO:0000313" key="7">
    <source>
        <dbReference type="EMBL" id="BBO82364.1"/>
    </source>
</evidence>
<dbReference type="SUPFAM" id="SSF47781">
    <property type="entry name" value="RuvA domain 2-like"/>
    <property type="match status" value="1"/>
</dbReference>
<dbReference type="GO" id="GO:0005524">
    <property type="term" value="F:ATP binding"/>
    <property type="evidence" value="ECO:0007669"/>
    <property type="project" value="UniProtKB-KW"/>
</dbReference>
<evidence type="ECO:0000256" key="1">
    <source>
        <dbReference type="ARBA" id="ARBA00000877"/>
    </source>
</evidence>
<feature type="domain" description="DAC" evidence="6">
    <location>
        <begin position="3"/>
        <end position="144"/>
    </location>
</feature>
<dbReference type="PANTHER" id="PTHR34185:SF3">
    <property type="entry name" value="DNA INTEGRITY SCANNING PROTEIN DISA"/>
    <property type="match status" value="1"/>
</dbReference>
<sequence>MVASELIPKIKMVAPGTLLRRALDDIVMAEFGALFVFLDDTQAQEEILQGGFYIGSSFSPEKLYELAKMDGAIILDESVTRILAANVQLAPDSSLPTDETGMRHRAAERTARQTGKFVLTISRRRKVITLYYRDHKHQLHDINHLITRIYQTIGTVERYKGNLDKKASRIQRDEFLDQVQLVQVTELIRDGVAIMNLLAEIDPYVIETGTEGRLPAMRLNSVREEVDAMLQLFIKDYGVPKYTDAEVAGVIDALGRREPADSIRIANHLGWRAVTETDLHDIAVTPRGYRLLKQVAKIPLATAENVIDRFENLTNLGLADKDALMTVEGIGEKRAKSIVEGIQLMRDRGGYR</sequence>
<evidence type="ECO:0000256" key="2">
    <source>
        <dbReference type="ARBA" id="ARBA00022679"/>
    </source>
</evidence>
<dbReference type="PANTHER" id="PTHR34185">
    <property type="entry name" value="DIADENYLATE CYCLASE"/>
    <property type="match status" value="1"/>
</dbReference>
<dbReference type="Proteomes" id="UP000425960">
    <property type="component" value="Chromosome"/>
</dbReference>
<dbReference type="InterPro" id="IPR003390">
    <property type="entry name" value="DNA_integrity_scan_DisA_N"/>
</dbReference>
<dbReference type="InterPro" id="IPR010994">
    <property type="entry name" value="RuvA_2-like"/>
</dbReference>
<evidence type="ECO:0000256" key="3">
    <source>
        <dbReference type="ARBA" id="ARBA00022695"/>
    </source>
</evidence>
<gene>
    <name evidence="7" type="primary">disA</name>
    <name evidence="7" type="ORF">DSCO28_29300</name>
</gene>
<evidence type="ECO:0000259" key="6">
    <source>
        <dbReference type="PROSITE" id="PS51794"/>
    </source>
</evidence>
<dbReference type="Gene3D" id="1.20.1260.110">
    <property type="entry name" value="DNA integrity scanning linker region"/>
    <property type="match status" value="1"/>
</dbReference>
<dbReference type="GO" id="GO:0106408">
    <property type="term" value="F:diadenylate cyclase activity"/>
    <property type="evidence" value="ECO:0007669"/>
    <property type="project" value="UniProtKB-EC"/>
</dbReference>
<dbReference type="NCBIfam" id="NF010009">
    <property type="entry name" value="PRK13482.1"/>
    <property type="match status" value="1"/>
</dbReference>
<evidence type="ECO:0000256" key="5">
    <source>
        <dbReference type="ARBA" id="ARBA00022840"/>
    </source>
</evidence>
<keyword evidence="2" id="KW-0808">Transferase</keyword>
<dbReference type="AlphaFoldDB" id="A0A5K7ZLN9"/>
<comment type="catalytic activity">
    <reaction evidence="1">
        <text>2 ATP = 3',3'-c-di-AMP + 2 diphosphate</text>
        <dbReference type="Rhea" id="RHEA:35655"/>
        <dbReference type="ChEBI" id="CHEBI:30616"/>
        <dbReference type="ChEBI" id="CHEBI:33019"/>
        <dbReference type="ChEBI" id="CHEBI:71500"/>
        <dbReference type="EC" id="2.7.7.85"/>
    </reaction>
</comment>
<dbReference type="SUPFAM" id="SSF143597">
    <property type="entry name" value="YojJ-like"/>
    <property type="match status" value="1"/>
</dbReference>
<accession>A0A5K7ZLN9</accession>
<name>A0A5K7ZLN9_9BACT</name>
<dbReference type="InterPro" id="IPR018906">
    <property type="entry name" value="DNA_integrity_scan_DisA_link"/>
</dbReference>